<dbReference type="GO" id="GO:0046470">
    <property type="term" value="P:phosphatidylcholine metabolic process"/>
    <property type="evidence" value="ECO:0007669"/>
    <property type="project" value="InterPro"/>
</dbReference>
<proteinExistence type="inferred from homology"/>
<dbReference type="PROSITE" id="PS01237">
    <property type="entry name" value="UPF0028"/>
    <property type="match status" value="1"/>
</dbReference>
<dbReference type="PANTHER" id="PTHR14226:SF29">
    <property type="entry name" value="NEUROPATHY TARGET ESTERASE SWS"/>
    <property type="match status" value="1"/>
</dbReference>
<dbReference type="Proteomes" id="UP000095282">
    <property type="component" value="Unplaced"/>
</dbReference>
<evidence type="ECO:0000256" key="4">
    <source>
        <dbReference type="ARBA" id="ARBA00022801"/>
    </source>
</evidence>
<dbReference type="Pfam" id="PF00027">
    <property type="entry name" value="cNMP_binding"/>
    <property type="match status" value="2"/>
</dbReference>
<dbReference type="SUPFAM" id="SSF51206">
    <property type="entry name" value="cAMP-binding domain-like"/>
    <property type="match status" value="3"/>
</dbReference>
<dbReference type="InterPro" id="IPR001423">
    <property type="entry name" value="LysoPLipase_patatin_CS"/>
</dbReference>
<feature type="active site" description="Proton acceptor" evidence="9">
    <location>
        <position position="1120"/>
    </location>
</feature>
<dbReference type="GO" id="GO:0016020">
    <property type="term" value="C:membrane"/>
    <property type="evidence" value="ECO:0007669"/>
    <property type="project" value="UniProtKB-SubCell"/>
</dbReference>
<feature type="compositionally biased region" description="Low complexity" evidence="10">
    <location>
        <begin position="1362"/>
        <end position="1372"/>
    </location>
</feature>
<dbReference type="Gene3D" id="2.60.120.10">
    <property type="entry name" value="Jelly Rolls"/>
    <property type="match status" value="3"/>
</dbReference>
<feature type="transmembrane region" description="Helical" evidence="11">
    <location>
        <begin position="6"/>
        <end position="28"/>
    </location>
</feature>
<keyword evidence="4 9" id="KW-0378">Hydrolase</keyword>
<dbReference type="Gene3D" id="3.40.1090.10">
    <property type="entry name" value="Cytosolic phospholipase A2 catalytic domain"/>
    <property type="match status" value="1"/>
</dbReference>
<keyword evidence="6 11" id="KW-1133">Transmembrane helix</keyword>
<dbReference type="GO" id="GO:0004622">
    <property type="term" value="F:phosphatidylcholine lysophospholipase activity"/>
    <property type="evidence" value="ECO:0007669"/>
    <property type="project" value="InterPro"/>
</dbReference>
<dbReference type="InterPro" id="IPR002641">
    <property type="entry name" value="PNPLA_dom"/>
</dbReference>
<dbReference type="SMART" id="SM00100">
    <property type="entry name" value="cNMP"/>
    <property type="match status" value="2"/>
</dbReference>
<feature type="compositionally biased region" description="Low complexity" evidence="10">
    <location>
        <begin position="66"/>
        <end position="81"/>
    </location>
</feature>
<feature type="compositionally biased region" description="Basic residues" evidence="10">
    <location>
        <begin position="143"/>
        <end position="155"/>
    </location>
</feature>
<feature type="region of interest" description="Disordered" evidence="10">
    <location>
        <begin position="1300"/>
        <end position="1319"/>
    </location>
</feature>
<dbReference type="GO" id="GO:0016042">
    <property type="term" value="P:lipid catabolic process"/>
    <property type="evidence" value="ECO:0007669"/>
    <property type="project" value="UniProtKB-UniRule"/>
</dbReference>
<dbReference type="STRING" id="1561998.A0A1I7UJ79"/>
<sequence length="1391" mass="156401">MSLLYSIFAPIIFLFTFIYNHVSFPFLIKEIIIRAQVLLILFTICIIGAIAFFVSYYLFAFSNSTSHSSATSSAATSARSSPNKERHKKVPTILETDNEEEDGIPPPPPRTASGTPMEPPTSLPLMPNSASGSNLSGGGGGNRRMRKRDWAKKIYKSLVQDSPGRTPTDDSSEEENGNVVMGGQTTFGGASRRRKQGGSGSNGSRRRHSTAFQMAKDLIRRGSRVYFRQNQENNKDTRLRPPQEFFEPTDLPEIPQNLQPEIFYILHNLKMLELPSEWKLDPREIEVRSFQTGDYIVKPGESDDAIYVAIDGELTVHIRHMEGKEYLVKRIPAGGSFFSLLSMLDILMDFPSIFRTVALKAAEPCRVAKFPITSFRESYHRNPEAWIRPIQIVITRLLHVTLTTLHQYMGLSSELMRRRRDDDRGRHGSSTSKLHMTLSMKKKEKPFNINDSEEDQLVVARKWMAEAFGLVHDDTIAEQIGNKIQLQSYEADHVIIEQGAEEEVLMMVLHGNLILAQYGSNLFADLERESLFDEENNEEDESAVIRVTARELVGGLQILTNEPSFYTIRAAVPTRVAIMKKKDFSTFLEAHPEIYLPVAHSVLRRLSPFLRGVDFALDWVLVDSGHACYRAGDSADSLFVVLSGRLRSVEKKTVVEEFGRGDVLGMMEVLTKKPRATTVLAVRFSQLARVPEGLLNFIKMQYPQVGFRLVQLLGQYYSQTNRRAQFAAPTVIRTNEMGATDPMSHIKNLHTIAVVPASQDVPLVPFTCELYHALSSNLRVLRLSSQKVAACLDPSVLEKQADFRLMHWLNVQEDTYPLVIYECDFTQTNWTRRCLRQADAILVVAIGGKHPEKQTLMKELMTMNQDGVRTNKELILLWPESTKTPSGTIEWLKNSYFSGHHHIRAPKRMLQWNRRRRSSSSRIESMSPLNVEQEVIEYYEKNVFWTPDRRSDFSRLARILTGNAIGLVLGGGGARGAAHVGVLRALREEGIPVDIVGGTSIGSLIGGIYAETPDDQIVETRAAGWFANMSSLWRKLLDLTYAHSAMFTGAQFNYSIKDLFEERLIEDLWISYFCISTDISTSEMRVHRSGPLWAYCRASMSLAGYLPPLCDPQDGHLLLDGGYVNNVPADVMRNLGARCVIACDVGSIEETNLYDYGDSLSGIWVLLKRLNPFGEPVRILNMEEIQSRLAYVSCVRQLEVVKKANYCRYLRPPIEPFKTLDFPKFHEIMALGLKYGREAVHELITTDRAGIMGDEKEARRFKRQQSRREKPDVSRAVSFTDLAAAMSKIPVSRPVLRHSMSLNPSGANPSSNSKLIGNGPVGRAGDHFLLDDDLFNEDDFYEEDSSETGNESFTEDEDLVIGPPSSSSSNGSTDIKRGTTPRPPQPPPPSS</sequence>
<feature type="domain" description="Cyclic nucleotide-binding" evidence="12">
    <location>
        <begin position="594"/>
        <end position="690"/>
    </location>
</feature>
<dbReference type="FunFam" id="3.40.1090.10:FF:000001">
    <property type="entry name" value="neuropathy target esterase isoform X2"/>
    <property type="match status" value="1"/>
</dbReference>
<keyword evidence="7 9" id="KW-0443">Lipid metabolism</keyword>
<feature type="domain" description="PNPLA" evidence="13">
    <location>
        <begin position="967"/>
        <end position="1133"/>
    </location>
</feature>
<evidence type="ECO:0000256" key="7">
    <source>
        <dbReference type="ARBA" id="ARBA00023098"/>
    </source>
</evidence>
<feature type="region of interest" description="Disordered" evidence="10">
    <location>
        <begin position="1341"/>
        <end position="1391"/>
    </location>
</feature>
<organism evidence="14 15">
    <name type="scientific">Caenorhabditis tropicalis</name>
    <dbReference type="NCBI Taxonomy" id="1561998"/>
    <lineage>
        <taxon>Eukaryota</taxon>
        <taxon>Metazoa</taxon>
        <taxon>Ecdysozoa</taxon>
        <taxon>Nematoda</taxon>
        <taxon>Chromadorea</taxon>
        <taxon>Rhabditida</taxon>
        <taxon>Rhabditina</taxon>
        <taxon>Rhabditomorpha</taxon>
        <taxon>Rhabditoidea</taxon>
        <taxon>Rhabditidae</taxon>
        <taxon>Peloderinae</taxon>
        <taxon>Caenorhabditis</taxon>
    </lineage>
</organism>
<dbReference type="PROSITE" id="PS51635">
    <property type="entry name" value="PNPLA"/>
    <property type="match status" value="1"/>
</dbReference>
<evidence type="ECO:0000256" key="1">
    <source>
        <dbReference type="ARBA" id="ARBA00004167"/>
    </source>
</evidence>
<evidence type="ECO:0000256" key="10">
    <source>
        <dbReference type="SAM" id="MobiDB-lite"/>
    </source>
</evidence>
<name>A0A1I7UJ79_9PELO</name>
<evidence type="ECO:0000259" key="13">
    <source>
        <dbReference type="PROSITE" id="PS51635"/>
    </source>
</evidence>
<feature type="short sequence motif" description="GXGXXG" evidence="9">
    <location>
        <begin position="971"/>
        <end position="976"/>
    </location>
</feature>
<feature type="region of interest" description="Disordered" evidence="10">
    <location>
        <begin position="66"/>
        <end position="210"/>
    </location>
</feature>
<evidence type="ECO:0000313" key="14">
    <source>
        <dbReference type="Proteomes" id="UP000095282"/>
    </source>
</evidence>
<feature type="transmembrane region" description="Helical" evidence="11">
    <location>
        <begin position="37"/>
        <end position="59"/>
    </location>
</feature>
<dbReference type="InterPro" id="IPR014710">
    <property type="entry name" value="RmlC-like_jellyroll"/>
</dbReference>
<feature type="compositionally biased region" description="Pro residues" evidence="10">
    <location>
        <begin position="1381"/>
        <end position="1391"/>
    </location>
</feature>
<comment type="subcellular location">
    <subcellularLocation>
        <location evidence="1">Membrane</location>
        <topology evidence="1">Single-pass membrane protein</topology>
    </subcellularLocation>
</comment>
<feature type="short sequence motif" description="GXSXG" evidence="9">
    <location>
        <begin position="998"/>
        <end position="1002"/>
    </location>
</feature>
<evidence type="ECO:0000256" key="9">
    <source>
        <dbReference type="PROSITE-ProRule" id="PRU01161"/>
    </source>
</evidence>
<evidence type="ECO:0000256" key="5">
    <source>
        <dbReference type="ARBA" id="ARBA00022963"/>
    </source>
</evidence>
<evidence type="ECO:0000313" key="15">
    <source>
        <dbReference type="WBParaSite" id="Csp11.Scaffold629.g9869.t1"/>
    </source>
</evidence>
<evidence type="ECO:0000256" key="11">
    <source>
        <dbReference type="SAM" id="Phobius"/>
    </source>
</evidence>
<evidence type="ECO:0000256" key="6">
    <source>
        <dbReference type="ARBA" id="ARBA00022989"/>
    </source>
</evidence>
<dbReference type="PROSITE" id="PS50042">
    <property type="entry name" value="CNMP_BINDING_3"/>
    <property type="match status" value="3"/>
</dbReference>
<feature type="domain" description="Cyclic nucleotide-binding" evidence="12">
    <location>
        <begin position="479"/>
        <end position="588"/>
    </location>
</feature>
<reference evidence="15" key="1">
    <citation type="submission" date="2016-11" db="UniProtKB">
        <authorList>
            <consortium name="WormBaseParasite"/>
        </authorList>
    </citation>
    <scope>IDENTIFICATION</scope>
</reference>
<keyword evidence="14" id="KW-1185">Reference proteome</keyword>
<feature type="active site" description="Nucleophile" evidence="9">
    <location>
        <position position="1000"/>
    </location>
</feature>
<protein>
    <submittedName>
        <fullName evidence="15">Swiss cheese</fullName>
    </submittedName>
</protein>
<keyword evidence="8 11" id="KW-0472">Membrane</keyword>
<dbReference type="SUPFAM" id="SSF52151">
    <property type="entry name" value="FabD/lysophospholipase-like"/>
    <property type="match status" value="1"/>
</dbReference>
<evidence type="ECO:0000256" key="8">
    <source>
        <dbReference type="ARBA" id="ARBA00023136"/>
    </source>
</evidence>
<dbReference type="GO" id="GO:0005783">
    <property type="term" value="C:endoplasmic reticulum"/>
    <property type="evidence" value="ECO:0007669"/>
    <property type="project" value="TreeGrafter"/>
</dbReference>
<dbReference type="Pfam" id="PF24179">
    <property type="entry name" value="NTE_Ploop"/>
    <property type="match status" value="1"/>
</dbReference>
<dbReference type="InterPro" id="IPR016035">
    <property type="entry name" value="Acyl_Trfase/lysoPLipase"/>
</dbReference>
<dbReference type="InterPro" id="IPR050301">
    <property type="entry name" value="NTE"/>
</dbReference>
<feature type="compositionally biased region" description="Polar residues" evidence="10">
    <location>
        <begin position="1300"/>
        <end position="1315"/>
    </location>
</feature>
<dbReference type="eggNOG" id="KOG2968">
    <property type="taxonomic scope" value="Eukaryota"/>
</dbReference>
<dbReference type="CDD" id="cd00038">
    <property type="entry name" value="CAP_ED"/>
    <property type="match status" value="3"/>
</dbReference>
<evidence type="ECO:0000256" key="2">
    <source>
        <dbReference type="ARBA" id="ARBA00006636"/>
    </source>
</evidence>
<accession>A0A1I7UJ79</accession>
<dbReference type="InterPro" id="IPR018490">
    <property type="entry name" value="cNMP-bd_dom_sf"/>
</dbReference>
<dbReference type="FunFam" id="2.60.120.10:FF:000236">
    <property type="entry name" value="Uncharacterized NTE family protein ZK370.4"/>
    <property type="match status" value="1"/>
</dbReference>
<feature type="short sequence motif" description="DGA/G" evidence="9">
    <location>
        <begin position="1120"/>
        <end position="1122"/>
    </location>
</feature>
<keyword evidence="3 11" id="KW-0812">Transmembrane</keyword>
<comment type="similarity">
    <text evidence="2">Belongs to the NTE family.</text>
</comment>
<dbReference type="InterPro" id="IPR000595">
    <property type="entry name" value="cNMP-bd_dom"/>
</dbReference>
<feature type="domain" description="Cyclic nucleotide-binding" evidence="12">
    <location>
        <begin position="285"/>
        <end position="377"/>
    </location>
</feature>
<evidence type="ECO:0000259" key="12">
    <source>
        <dbReference type="PROSITE" id="PS50042"/>
    </source>
</evidence>
<dbReference type="Pfam" id="PF01734">
    <property type="entry name" value="Patatin"/>
    <property type="match status" value="1"/>
</dbReference>
<evidence type="ECO:0000256" key="3">
    <source>
        <dbReference type="ARBA" id="ARBA00022692"/>
    </source>
</evidence>
<dbReference type="WBParaSite" id="Csp11.Scaffold629.g9869.t1">
    <property type="protein sequence ID" value="Csp11.Scaffold629.g9869.t1"/>
    <property type="gene ID" value="Csp11.Scaffold629.g9869"/>
</dbReference>
<dbReference type="PANTHER" id="PTHR14226">
    <property type="entry name" value="NEUROPATHY TARGET ESTERASE/SWISS CHEESE D.MELANOGASTER"/>
    <property type="match status" value="1"/>
</dbReference>
<dbReference type="InterPro" id="IPR056556">
    <property type="entry name" value="NTE1_P-loop_dom"/>
</dbReference>
<keyword evidence="5 9" id="KW-0442">Lipid degradation</keyword>